<accession>K5W6V7</accession>
<evidence type="ECO:0000313" key="1">
    <source>
        <dbReference type="EMBL" id="EKM54870.1"/>
    </source>
</evidence>
<organism evidence="1 2">
    <name type="scientific">Phanerochaete carnosa (strain HHB-10118-sp)</name>
    <name type="common">White-rot fungus</name>
    <name type="synonym">Peniophora carnosa</name>
    <dbReference type="NCBI Taxonomy" id="650164"/>
    <lineage>
        <taxon>Eukaryota</taxon>
        <taxon>Fungi</taxon>
        <taxon>Dikarya</taxon>
        <taxon>Basidiomycota</taxon>
        <taxon>Agaricomycotina</taxon>
        <taxon>Agaricomycetes</taxon>
        <taxon>Polyporales</taxon>
        <taxon>Phanerochaetaceae</taxon>
        <taxon>Phanerochaete</taxon>
    </lineage>
</organism>
<evidence type="ECO:0000313" key="2">
    <source>
        <dbReference type="Proteomes" id="UP000008370"/>
    </source>
</evidence>
<dbReference type="GeneID" id="18912994"/>
<dbReference type="EMBL" id="JH930473">
    <property type="protein sequence ID" value="EKM54870.1"/>
    <property type="molecule type" value="Genomic_DNA"/>
</dbReference>
<proteinExistence type="predicted"/>
<feature type="non-terminal residue" evidence="1">
    <location>
        <position position="1"/>
    </location>
</feature>
<keyword evidence="2" id="KW-1185">Reference proteome</keyword>
<gene>
    <name evidence="1" type="ORF">PHACADRAFT_210641</name>
</gene>
<dbReference type="HOGENOM" id="CLU_758897_0_0_1"/>
<reference evidence="1 2" key="1">
    <citation type="journal article" date="2012" name="BMC Genomics">
        <title>Comparative genomics of the white-rot fungi, Phanerochaete carnosa and P. chrysosporium, to elucidate the genetic basis of the distinct wood types they colonize.</title>
        <authorList>
            <person name="Suzuki H."/>
            <person name="MacDonald J."/>
            <person name="Syed K."/>
            <person name="Salamov A."/>
            <person name="Hori C."/>
            <person name="Aerts A."/>
            <person name="Henrissat B."/>
            <person name="Wiebenga A."/>
            <person name="vanKuyk P.A."/>
            <person name="Barry K."/>
            <person name="Lindquist E."/>
            <person name="LaButti K."/>
            <person name="Lapidus A."/>
            <person name="Lucas S."/>
            <person name="Coutinho P."/>
            <person name="Gong Y."/>
            <person name="Samejima M."/>
            <person name="Mahadevan R."/>
            <person name="Abou-Zaid M."/>
            <person name="de Vries R.P."/>
            <person name="Igarashi K."/>
            <person name="Yadav J.S."/>
            <person name="Grigoriev I.V."/>
            <person name="Master E.R."/>
        </authorList>
    </citation>
    <scope>NUCLEOTIDE SEQUENCE [LARGE SCALE GENOMIC DNA]</scope>
    <source>
        <strain evidence="1 2">HHB-10118-sp</strain>
    </source>
</reference>
<dbReference type="KEGG" id="pco:PHACADRAFT_210641"/>
<dbReference type="Proteomes" id="UP000008370">
    <property type="component" value="Unassembled WGS sequence"/>
</dbReference>
<dbReference type="AlphaFoldDB" id="K5W6V7"/>
<dbReference type="RefSeq" id="XP_007397545.1">
    <property type="nucleotide sequence ID" value="XM_007397483.1"/>
</dbReference>
<dbReference type="InParanoid" id="K5W6V7"/>
<name>K5W6V7_PHACS</name>
<protein>
    <submittedName>
        <fullName evidence="1">Uncharacterized protein</fullName>
    </submittedName>
</protein>
<sequence>MPQLERLFIQNAMVPLDIPLDGTRPPQRRIDLPNLQWLKLEELDNEKFTPYAYLLAHMSYPSDTYISLKSSDYRQSWLADYTFVVSHAAPCRSTVMTGQQEFSSAKLLIEPNVRPNNLRLRFSATRMAASNKDTPEEAIVLDFTVPASALQVAELPASSDSWFGTMREADILDSVITLQVSAKELSALVSALEDSTQNGAAASLLPRWQFLRLTRCKSREFGTRASEKPARERLLAALAIRRKQDLGPSSVFLGVKKEEANFLGAYTLLLTPFYVPNLVDMLEEIAKTKTQTALASLRRLKIEPVAPRTTIYGHLRDERILVLQLLIALYELREYGFYLEMINLGTERVAVDGAINFGISLPSED</sequence>